<evidence type="ECO:0000313" key="3">
    <source>
        <dbReference type="Proteomes" id="UP000318733"/>
    </source>
</evidence>
<proteinExistence type="predicted"/>
<feature type="transmembrane region" description="Helical" evidence="1">
    <location>
        <begin position="6"/>
        <end position="25"/>
    </location>
</feature>
<dbReference type="Proteomes" id="UP000318733">
    <property type="component" value="Unassembled WGS sequence"/>
</dbReference>
<keyword evidence="1" id="KW-0472">Membrane</keyword>
<protein>
    <submittedName>
        <fullName evidence="2">Uncharacterized protein</fullName>
    </submittedName>
</protein>
<evidence type="ECO:0000313" key="2">
    <source>
        <dbReference type="EMBL" id="TSJ41061.1"/>
    </source>
</evidence>
<dbReference type="EMBL" id="VLPK01000002">
    <property type="protein sequence ID" value="TSJ41061.1"/>
    <property type="molecule type" value="Genomic_DNA"/>
</dbReference>
<name>A0A556MM96_9SPHI</name>
<keyword evidence="1" id="KW-0812">Transmembrane</keyword>
<dbReference type="RefSeq" id="WP_144249098.1">
    <property type="nucleotide sequence ID" value="NZ_VLPK01000002.1"/>
</dbReference>
<keyword evidence="3" id="KW-1185">Reference proteome</keyword>
<keyword evidence="1" id="KW-1133">Transmembrane helix</keyword>
<sequence>MKKYFTYGIVFLLSAYCLSVFYRAFQARNAAFRGTITNVVSSSLGYQPVIVVNHQDRNLEYIRWSPENFKPEPGDSVVKLKGSVMMSVYRKRIARLAKLSN</sequence>
<organism evidence="2 3">
    <name type="scientific">Mucilaginibacter corticis</name>
    <dbReference type="NCBI Taxonomy" id="2597670"/>
    <lineage>
        <taxon>Bacteria</taxon>
        <taxon>Pseudomonadati</taxon>
        <taxon>Bacteroidota</taxon>
        <taxon>Sphingobacteriia</taxon>
        <taxon>Sphingobacteriales</taxon>
        <taxon>Sphingobacteriaceae</taxon>
        <taxon>Mucilaginibacter</taxon>
    </lineage>
</organism>
<comment type="caution">
    <text evidence="2">The sequence shown here is derived from an EMBL/GenBank/DDBJ whole genome shotgun (WGS) entry which is preliminary data.</text>
</comment>
<gene>
    <name evidence="2" type="ORF">FO440_15135</name>
</gene>
<reference evidence="2 3" key="1">
    <citation type="submission" date="2019-07" db="EMBL/GenBank/DDBJ databases">
        <authorList>
            <person name="Huq M.A."/>
        </authorList>
    </citation>
    <scope>NUCLEOTIDE SEQUENCE [LARGE SCALE GENOMIC DNA]</scope>
    <source>
        <strain evidence="2 3">MAH-19</strain>
    </source>
</reference>
<evidence type="ECO:0000256" key="1">
    <source>
        <dbReference type="SAM" id="Phobius"/>
    </source>
</evidence>
<dbReference type="AlphaFoldDB" id="A0A556MM96"/>
<accession>A0A556MM96</accession>